<evidence type="ECO:0000313" key="2">
    <source>
        <dbReference type="Proteomes" id="UP000694843"/>
    </source>
</evidence>
<keyword evidence="1" id="KW-1133">Transmembrane helix</keyword>
<dbReference type="PANTHER" id="PTHR37159:SF1">
    <property type="entry name" value="GH11867P"/>
    <property type="match status" value="1"/>
</dbReference>
<dbReference type="RefSeq" id="XP_018021794.1">
    <property type="nucleotide sequence ID" value="XM_018166305.1"/>
</dbReference>
<evidence type="ECO:0000313" key="3">
    <source>
        <dbReference type="RefSeq" id="XP_018021794.1"/>
    </source>
</evidence>
<organism evidence="2 3">
    <name type="scientific">Hyalella azteca</name>
    <name type="common">Amphipod</name>
    <dbReference type="NCBI Taxonomy" id="294128"/>
    <lineage>
        <taxon>Eukaryota</taxon>
        <taxon>Metazoa</taxon>
        <taxon>Ecdysozoa</taxon>
        <taxon>Arthropoda</taxon>
        <taxon>Crustacea</taxon>
        <taxon>Multicrustacea</taxon>
        <taxon>Malacostraca</taxon>
        <taxon>Eumalacostraca</taxon>
        <taxon>Peracarida</taxon>
        <taxon>Amphipoda</taxon>
        <taxon>Senticaudata</taxon>
        <taxon>Talitrida</taxon>
        <taxon>Talitroidea</taxon>
        <taxon>Hyalellidae</taxon>
        <taxon>Hyalella</taxon>
    </lineage>
</organism>
<dbReference type="PANTHER" id="PTHR37159">
    <property type="entry name" value="GH11867P"/>
    <property type="match status" value="1"/>
</dbReference>
<accession>A0A8B7P6K3</accession>
<name>A0A8B7P6K3_HYAAZ</name>
<keyword evidence="1" id="KW-0472">Membrane</keyword>
<feature type="transmembrane region" description="Helical" evidence="1">
    <location>
        <begin position="427"/>
        <end position="447"/>
    </location>
</feature>
<feature type="transmembrane region" description="Helical" evidence="1">
    <location>
        <begin position="58"/>
        <end position="78"/>
    </location>
</feature>
<dbReference type="OMA" id="KECKCES"/>
<sequence length="453" mass="50924">MMDEWKECKCESCKSCIMLQKLKTEGYECNALVEQALHGKVVPPPWYDKQKFLRGQEFFHMNFLSIFMSNLVSLSAILHVQGIVSVLSHTGKSSTQVTAAVRYLSTLRHVYLWYSGDPFEPGSEANKSIMLVRKMHLAALKGIPKEKCLNGCDSHNSLPQEKQLFNASNSITEATSLHSDTHFNHSSESQEDLRGMLCKSGKTQKASQVDMVATLWAFCALPCIKWRELGVAESSLHLMPDFIHFWRTVGYLMGVQDRFNICAPFNWDTSLQDSTSCSSETMIEKPEFVALLHQLLDPSIRKDKEASHQMVEALLRGIKKVVLVVEYEAFLCFSYRVLGLASHAQALLPLLSDSQQRLLNLQVYVFGTLLHRPVLGPPLRRFLNALLLFSITYADNPFVITAVDFVVTTVDFIVSIVYFVNIGVVTTVNFTVATVVGVVNALFGALWRVAGWR</sequence>
<evidence type="ECO:0000256" key="1">
    <source>
        <dbReference type="SAM" id="Phobius"/>
    </source>
</evidence>
<dbReference type="AlphaFoldDB" id="A0A8B7P6K3"/>
<dbReference type="GeneID" id="108677985"/>
<dbReference type="Proteomes" id="UP000694843">
    <property type="component" value="Unplaced"/>
</dbReference>
<protein>
    <submittedName>
        <fullName evidence="3">Uncharacterized protein LOC108677985</fullName>
    </submittedName>
</protein>
<proteinExistence type="predicted"/>
<keyword evidence="2" id="KW-1185">Reference proteome</keyword>
<dbReference type="KEGG" id="hazt:108677985"/>
<reference evidence="3" key="1">
    <citation type="submission" date="2025-08" db="UniProtKB">
        <authorList>
            <consortium name="RefSeq"/>
        </authorList>
    </citation>
    <scope>IDENTIFICATION</scope>
    <source>
        <tissue evidence="3">Whole organism</tissue>
    </source>
</reference>
<feature type="transmembrane region" description="Helical" evidence="1">
    <location>
        <begin position="398"/>
        <end position="420"/>
    </location>
</feature>
<gene>
    <name evidence="3" type="primary">LOC108677985</name>
</gene>
<dbReference type="OrthoDB" id="6361347at2759"/>
<keyword evidence="1" id="KW-0812">Transmembrane</keyword>